<gene>
    <name evidence="7" type="ORF">EDC22_101502</name>
</gene>
<dbReference type="InterPro" id="IPR011051">
    <property type="entry name" value="RmlC_Cupin_sf"/>
</dbReference>
<feature type="domain" description="HTH araC/xylS-type" evidence="6">
    <location>
        <begin position="151"/>
        <end position="248"/>
    </location>
</feature>
<dbReference type="GO" id="GO:0003700">
    <property type="term" value="F:DNA-binding transcription factor activity"/>
    <property type="evidence" value="ECO:0007669"/>
    <property type="project" value="InterPro"/>
</dbReference>
<evidence type="ECO:0000256" key="2">
    <source>
        <dbReference type="ARBA" id="ARBA00023015"/>
    </source>
</evidence>
<dbReference type="InterPro" id="IPR018062">
    <property type="entry name" value="HTH_AraC-typ_CS"/>
</dbReference>
<dbReference type="PROSITE" id="PS01124">
    <property type="entry name" value="HTH_ARAC_FAMILY_2"/>
    <property type="match status" value="1"/>
</dbReference>
<dbReference type="SUPFAM" id="SSF46689">
    <property type="entry name" value="Homeodomain-like"/>
    <property type="match status" value="1"/>
</dbReference>
<dbReference type="InterPro" id="IPR018060">
    <property type="entry name" value="HTH_AraC"/>
</dbReference>
<dbReference type="CDD" id="cd06124">
    <property type="entry name" value="cupin_NimR-like_N"/>
    <property type="match status" value="1"/>
</dbReference>
<keyword evidence="4" id="KW-0010">Activator</keyword>
<name>A0A4R3MJ22_9HYPH</name>
<evidence type="ECO:0000256" key="3">
    <source>
        <dbReference type="ARBA" id="ARBA00023125"/>
    </source>
</evidence>
<dbReference type="FunFam" id="1.10.10.60:FF:000132">
    <property type="entry name" value="AraC family transcriptional regulator"/>
    <property type="match status" value="1"/>
</dbReference>
<keyword evidence="1" id="KW-0678">Repressor</keyword>
<dbReference type="AlphaFoldDB" id="A0A4R3MJ22"/>
<accession>A0A4R3MJ22</accession>
<evidence type="ECO:0000259" key="6">
    <source>
        <dbReference type="PROSITE" id="PS01124"/>
    </source>
</evidence>
<proteinExistence type="predicted"/>
<dbReference type="PANTHER" id="PTHR11019">
    <property type="entry name" value="HTH-TYPE TRANSCRIPTIONAL REGULATOR NIMR"/>
    <property type="match status" value="1"/>
</dbReference>
<dbReference type="PANTHER" id="PTHR11019:SF159">
    <property type="entry name" value="TRANSCRIPTIONAL REGULATOR-RELATED"/>
    <property type="match status" value="1"/>
</dbReference>
<dbReference type="RefSeq" id="WP_165926757.1">
    <property type="nucleotide sequence ID" value="NZ_SMAK01000001.1"/>
</dbReference>
<evidence type="ECO:0000256" key="1">
    <source>
        <dbReference type="ARBA" id="ARBA00022491"/>
    </source>
</evidence>
<dbReference type="Gene3D" id="2.60.120.10">
    <property type="entry name" value="Jelly Rolls"/>
    <property type="match status" value="1"/>
</dbReference>
<keyword evidence="3" id="KW-0238">DNA-binding</keyword>
<keyword evidence="5" id="KW-0804">Transcription</keyword>
<organism evidence="7 8">
    <name type="scientific">Tepidamorphus gemmatus</name>
    <dbReference type="NCBI Taxonomy" id="747076"/>
    <lineage>
        <taxon>Bacteria</taxon>
        <taxon>Pseudomonadati</taxon>
        <taxon>Pseudomonadota</taxon>
        <taxon>Alphaproteobacteria</taxon>
        <taxon>Hyphomicrobiales</taxon>
        <taxon>Tepidamorphaceae</taxon>
        <taxon>Tepidamorphus</taxon>
    </lineage>
</organism>
<keyword evidence="2" id="KW-0805">Transcription regulation</keyword>
<dbReference type="InterPro" id="IPR003313">
    <property type="entry name" value="AraC-bd"/>
</dbReference>
<reference evidence="7 8" key="1">
    <citation type="submission" date="2019-03" db="EMBL/GenBank/DDBJ databases">
        <title>Genomic Encyclopedia of Type Strains, Phase IV (KMG-IV): sequencing the most valuable type-strain genomes for metagenomic binning, comparative biology and taxonomic classification.</title>
        <authorList>
            <person name="Goeker M."/>
        </authorList>
    </citation>
    <scope>NUCLEOTIDE SEQUENCE [LARGE SCALE GENOMIC DNA]</scope>
    <source>
        <strain evidence="7 8">DSM 19345</strain>
    </source>
</reference>
<sequence length="248" mass="27073">MSMSAADVTVPIDTLSVNHRAGHRIHLHAHDQAQLIFGRSGVMRVTAANGLWVVPPARALWVPGRTPHAIQCRTAVEMRTVYLPRGIDMPFAGRCAVIEVSPLLREVVLRLVEGPVTETARGHLVALLLGELRARAEVPLSLAEPRDARLRRVTEALAADPADGRSLDDWAEVASMARRTFARRFLAETGLSFGAWRRRLRMLGAIERLAAGEAVTTVALDAGYDSLSAFIHAFRRTMGVTPGAYFAD</sequence>
<keyword evidence="8" id="KW-1185">Reference proteome</keyword>
<protein>
    <submittedName>
        <fullName evidence="7">AraC family transcriptional regulator</fullName>
    </submittedName>
</protein>
<comment type="caution">
    <text evidence="7">The sequence shown here is derived from an EMBL/GenBank/DDBJ whole genome shotgun (WGS) entry which is preliminary data.</text>
</comment>
<dbReference type="SMART" id="SM00342">
    <property type="entry name" value="HTH_ARAC"/>
    <property type="match status" value="1"/>
</dbReference>
<dbReference type="InterPro" id="IPR009057">
    <property type="entry name" value="Homeodomain-like_sf"/>
</dbReference>
<dbReference type="GO" id="GO:0043565">
    <property type="term" value="F:sequence-specific DNA binding"/>
    <property type="evidence" value="ECO:0007669"/>
    <property type="project" value="InterPro"/>
</dbReference>
<dbReference type="EMBL" id="SMAK01000001">
    <property type="protein sequence ID" value="TCT13632.1"/>
    <property type="molecule type" value="Genomic_DNA"/>
</dbReference>
<dbReference type="InterPro" id="IPR014710">
    <property type="entry name" value="RmlC-like_jellyroll"/>
</dbReference>
<evidence type="ECO:0000313" key="7">
    <source>
        <dbReference type="EMBL" id="TCT13632.1"/>
    </source>
</evidence>
<dbReference type="Gene3D" id="1.10.10.60">
    <property type="entry name" value="Homeodomain-like"/>
    <property type="match status" value="1"/>
</dbReference>
<dbReference type="InterPro" id="IPR020449">
    <property type="entry name" value="Tscrpt_reg_AraC-type_HTH"/>
</dbReference>
<dbReference type="Proteomes" id="UP000295678">
    <property type="component" value="Unassembled WGS sequence"/>
</dbReference>
<dbReference type="PRINTS" id="PR00032">
    <property type="entry name" value="HTHARAC"/>
</dbReference>
<dbReference type="Pfam" id="PF12833">
    <property type="entry name" value="HTH_18"/>
    <property type="match status" value="1"/>
</dbReference>
<evidence type="ECO:0000313" key="8">
    <source>
        <dbReference type="Proteomes" id="UP000295678"/>
    </source>
</evidence>
<evidence type="ECO:0000256" key="4">
    <source>
        <dbReference type="ARBA" id="ARBA00023159"/>
    </source>
</evidence>
<dbReference type="PROSITE" id="PS00041">
    <property type="entry name" value="HTH_ARAC_FAMILY_1"/>
    <property type="match status" value="1"/>
</dbReference>
<dbReference type="Pfam" id="PF02311">
    <property type="entry name" value="AraC_binding"/>
    <property type="match status" value="1"/>
</dbReference>
<evidence type="ECO:0000256" key="5">
    <source>
        <dbReference type="ARBA" id="ARBA00023163"/>
    </source>
</evidence>
<dbReference type="SUPFAM" id="SSF51182">
    <property type="entry name" value="RmlC-like cupins"/>
    <property type="match status" value="1"/>
</dbReference>